<dbReference type="GO" id="GO:0051539">
    <property type="term" value="F:4 iron, 4 sulfur cluster binding"/>
    <property type="evidence" value="ECO:0007669"/>
    <property type="project" value="UniProtKB-KW"/>
</dbReference>
<dbReference type="AlphaFoldDB" id="A0A7C0Y485"/>
<dbReference type="SUPFAM" id="SSF102114">
    <property type="entry name" value="Radical SAM enzymes"/>
    <property type="match status" value="1"/>
</dbReference>
<dbReference type="Gene3D" id="3.80.30.20">
    <property type="entry name" value="tm_1862 like domain"/>
    <property type="match status" value="1"/>
</dbReference>
<dbReference type="InterPro" id="IPR006638">
    <property type="entry name" value="Elp3/MiaA/NifB-like_rSAM"/>
</dbReference>
<dbReference type="InterPro" id="IPR051198">
    <property type="entry name" value="BchE-like"/>
</dbReference>
<dbReference type="InterPro" id="IPR023404">
    <property type="entry name" value="rSAM_horseshoe"/>
</dbReference>
<comment type="caution">
    <text evidence="10">The sequence shown here is derived from an EMBL/GenBank/DDBJ whole genome shotgun (WGS) entry which is preliminary data.</text>
</comment>
<dbReference type="SMART" id="SM00729">
    <property type="entry name" value="Elp3"/>
    <property type="match status" value="1"/>
</dbReference>
<dbReference type="Gene3D" id="3.40.50.280">
    <property type="entry name" value="Cobalamin-binding domain"/>
    <property type="match status" value="1"/>
</dbReference>
<keyword evidence="6" id="KW-0408">Iron</keyword>
<dbReference type="PANTHER" id="PTHR43409">
    <property type="entry name" value="ANAEROBIC MAGNESIUM-PROTOPORPHYRIN IX MONOMETHYL ESTER CYCLASE-RELATED"/>
    <property type="match status" value="1"/>
</dbReference>
<dbReference type="GO" id="GO:0031419">
    <property type="term" value="F:cobalamin binding"/>
    <property type="evidence" value="ECO:0007669"/>
    <property type="project" value="InterPro"/>
</dbReference>
<dbReference type="InterPro" id="IPR007197">
    <property type="entry name" value="rSAM"/>
</dbReference>
<feature type="domain" description="Radical SAM core" evidence="9">
    <location>
        <begin position="187"/>
        <end position="421"/>
    </location>
</feature>
<keyword evidence="3" id="KW-0808">Transferase</keyword>
<comment type="cofactor">
    <cofactor evidence="1">
        <name>[4Fe-4S] cluster</name>
        <dbReference type="ChEBI" id="CHEBI:49883"/>
    </cofactor>
</comment>
<protein>
    <submittedName>
        <fullName evidence="10">Radical SAM protein</fullName>
    </submittedName>
</protein>
<keyword evidence="5" id="KW-0479">Metal-binding</keyword>
<dbReference type="GO" id="GO:0003824">
    <property type="term" value="F:catalytic activity"/>
    <property type="evidence" value="ECO:0007669"/>
    <property type="project" value="InterPro"/>
</dbReference>
<name>A0A7C0Y485_DESA2</name>
<keyword evidence="2" id="KW-0489">Methyltransferase</keyword>
<evidence type="ECO:0000313" key="10">
    <source>
        <dbReference type="EMBL" id="HDD45286.1"/>
    </source>
</evidence>
<accession>A0A7C0Y485</accession>
<evidence type="ECO:0000256" key="4">
    <source>
        <dbReference type="ARBA" id="ARBA00022691"/>
    </source>
</evidence>
<dbReference type="InterPro" id="IPR058240">
    <property type="entry name" value="rSAM_sf"/>
</dbReference>
<dbReference type="PANTHER" id="PTHR43409:SF7">
    <property type="entry name" value="BLL1977 PROTEIN"/>
    <property type="match status" value="1"/>
</dbReference>
<evidence type="ECO:0000256" key="5">
    <source>
        <dbReference type="ARBA" id="ARBA00022723"/>
    </source>
</evidence>
<evidence type="ECO:0000256" key="6">
    <source>
        <dbReference type="ARBA" id="ARBA00023004"/>
    </source>
</evidence>
<evidence type="ECO:0000256" key="7">
    <source>
        <dbReference type="ARBA" id="ARBA00023014"/>
    </source>
</evidence>
<dbReference type="PROSITE" id="PS51918">
    <property type="entry name" value="RADICAL_SAM"/>
    <property type="match status" value="1"/>
</dbReference>
<evidence type="ECO:0000256" key="2">
    <source>
        <dbReference type="ARBA" id="ARBA00022603"/>
    </source>
</evidence>
<evidence type="ECO:0000259" key="8">
    <source>
        <dbReference type="PROSITE" id="PS51332"/>
    </source>
</evidence>
<dbReference type="SFLD" id="SFLDS00029">
    <property type="entry name" value="Radical_SAM"/>
    <property type="match status" value="1"/>
</dbReference>
<dbReference type="InterPro" id="IPR006158">
    <property type="entry name" value="Cobalamin-bd"/>
</dbReference>
<dbReference type="Pfam" id="PF04055">
    <property type="entry name" value="Radical_SAM"/>
    <property type="match status" value="1"/>
</dbReference>
<dbReference type="InterPro" id="IPR034466">
    <property type="entry name" value="Methyltransferase_Class_B"/>
</dbReference>
<reference evidence="10" key="1">
    <citation type="journal article" date="2020" name="mSystems">
        <title>Genome- and Community-Level Interaction Insights into Carbon Utilization and Element Cycling Functions of Hydrothermarchaeota in Hydrothermal Sediment.</title>
        <authorList>
            <person name="Zhou Z."/>
            <person name="Liu Y."/>
            <person name="Xu W."/>
            <person name="Pan J."/>
            <person name="Luo Z.H."/>
            <person name="Li M."/>
        </authorList>
    </citation>
    <scope>NUCLEOTIDE SEQUENCE [LARGE SCALE GENOMIC DNA]</scope>
    <source>
        <strain evidence="10">HyVt-233</strain>
    </source>
</reference>
<evidence type="ECO:0000256" key="3">
    <source>
        <dbReference type="ARBA" id="ARBA00022679"/>
    </source>
</evidence>
<proteinExistence type="predicted"/>
<sequence length="479" mass="56186">MRVLFLQPPLGSWVCWGKHVAINVNHAQLAANLREWYPEIEIKVLDCKALDMDERKMLDVIKEIEPDLVYMGDALQTNGVAATHPRYKRTASLIKKLNKNIKICVGGFFYGANAPQILKETKEFDFIIYGETEVTMPELAKELSKKEPDIPSIKGLAYWDKGEVKVTPYRPLYENLDDLPLPAYDLFPMERYKYMETYHSRGCPNGCRFCVGWTNYDPRGNKDWMHYRIRSAKRVADELELLEKRFGVKYIVMMDEDFNVYRSRIEGLIEEIFKRGLKVKYFFMGRAPYFLRDKDLLKDLKKSGFIQCLFGLEVTDEKTLKKIGKGITVEEVEEVVARCRENHIGTLISWMVGFPDDDEEVIKKRFEKLDKIDPDISSLQMLTPLPGIPMYPEIEPYIEERDLSKWDFFHPVIRTKYLTREELGKLAAWCNYKFFSNPERRKRILFNKNLDPFCRISARVYIKTINDYTRAAIKGEVFI</sequence>
<organism evidence="10">
    <name type="scientific">Desulfofervidus auxilii</name>
    <dbReference type="NCBI Taxonomy" id="1621989"/>
    <lineage>
        <taxon>Bacteria</taxon>
        <taxon>Pseudomonadati</taxon>
        <taxon>Thermodesulfobacteriota</taxon>
        <taxon>Candidatus Desulfofervidia</taxon>
        <taxon>Candidatus Desulfofervidales</taxon>
        <taxon>Candidatus Desulfofervidaceae</taxon>
        <taxon>Candidatus Desulfofervidus</taxon>
    </lineage>
</organism>
<dbReference type="SFLD" id="SFLDG01082">
    <property type="entry name" value="B12-binding_domain_containing"/>
    <property type="match status" value="1"/>
</dbReference>
<dbReference type="GO" id="GO:0046872">
    <property type="term" value="F:metal ion binding"/>
    <property type="evidence" value="ECO:0007669"/>
    <property type="project" value="UniProtKB-KW"/>
</dbReference>
<keyword evidence="7" id="KW-0411">Iron-sulfur</keyword>
<dbReference type="Proteomes" id="UP000886289">
    <property type="component" value="Unassembled WGS sequence"/>
</dbReference>
<gene>
    <name evidence="10" type="ORF">ENG63_10585</name>
</gene>
<evidence type="ECO:0000256" key="1">
    <source>
        <dbReference type="ARBA" id="ARBA00001966"/>
    </source>
</evidence>
<feature type="domain" description="B12-binding" evidence="8">
    <location>
        <begin position="1"/>
        <end position="150"/>
    </location>
</feature>
<keyword evidence="4" id="KW-0949">S-adenosyl-L-methionine</keyword>
<dbReference type="PROSITE" id="PS51332">
    <property type="entry name" value="B12_BINDING"/>
    <property type="match status" value="1"/>
</dbReference>
<dbReference type="CDD" id="cd01335">
    <property type="entry name" value="Radical_SAM"/>
    <property type="match status" value="1"/>
</dbReference>
<dbReference type="EMBL" id="DRBS01000390">
    <property type="protein sequence ID" value="HDD45286.1"/>
    <property type="molecule type" value="Genomic_DNA"/>
</dbReference>
<evidence type="ECO:0000259" key="9">
    <source>
        <dbReference type="PROSITE" id="PS51918"/>
    </source>
</evidence>
<dbReference type="SFLD" id="SFLDG01123">
    <property type="entry name" value="methyltransferase_(Class_B)"/>
    <property type="match status" value="1"/>
</dbReference>